<dbReference type="InterPro" id="IPR051591">
    <property type="entry name" value="UPF0224_FAM112_RNA_Proc"/>
</dbReference>
<evidence type="ECO:0000313" key="3">
    <source>
        <dbReference type="Proteomes" id="UP001396334"/>
    </source>
</evidence>
<accession>A0ABR2Q291</accession>
<evidence type="ECO:0000256" key="1">
    <source>
        <dbReference type="SAM" id="MobiDB-lite"/>
    </source>
</evidence>
<protein>
    <recommendedName>
        <fullName evidence="4">CHHC U11-48K-type domain-containing protein</fullName>
    </recommendedName>
</protein>
<feature type="compositionally biased region" description="Basic and acidic residues" evidence="1">
    <location>
        <begin position="698"/>
        <end position="707"/>
    </location>
</feature>
<sequence>MNPSSIQPSFPSQNPNPNFPAPSLSQNPNPVCLSSLSTALSSLISLSNQTLSSHSTLTGSLNPNLCLCPCPSNPNHLLPPQSLFSHFLHCPSTQSIDLCPPNYRNTLKPPSHLHPQDAVFHGEQCSELCLPLDDYFSDFGSHFFYKDYPGVVRLFDIDNNTKATFTLPAFLSVECVNCEGSNERESNVSERKGLRVLASGLWDIRKEVERWVNYPGSYSLNVACGILGSRMVKGGDLRKWVIANSPRYGIVIDEYMGHHIVLLGTLCLKAIVREAIGLVELGMEYEEAKAEKSDVNMGRRMFESPVLLQVLMWLGSQLSVLYGEVNGKFFAISMIKQYVLEGASRSLLFPMEEKVIDSLNLGQESKSLDTNAVAEIKLEEPIEQSNEPIKTVEENVVVGTIFVSQVAAAIAALHERRFIEDKIKHVRASLPPSRYQRMAEHVNVSERADAERKKRPDYRPIIDHDGLPRQASSNEETSRTKTREEILAEERDYKRRRMSYRGKKLKRTKLEVMRDIIEEYTEEIKKAGGIGCFVKGAEEEKISSEPPVTYDHAADDDEHRKRTSDIYEAVRGSPNHYRRSSHNDQHSRSSRFEDYSRNDFEQSRRHEHRDLEDHRKKIGKEKHREDYYRNSKRLRSHGGSDERRNHRRERDDVESRATHYERGTRSSISKYKEYKSSYSVSNSSDDFHLKKDDLKLESRDRSRRSSYENHTSGSRAHDGFDDRYNPLESEDMYDDDVLGDKFLFLGYEVIRLQHISICILLCTILYPAVRLIQVTSNAAML</sequence>
<feature type="compositionally biased region" description="Low complexity" evidence="1">
    <location>
        <begin position="1"/>
        <end position="16"/>
    </location>
</feature>
<evidence type="ECO:0008006" key="4">
    <source>
        <dbReference type="Google" id="ProtNLM"/>
    </source>
</evidence>
<feature type="region of interest" description="Disordered" evidence="1">
    <location>
        <begin position="541"/>
        <end position="665"/>
    </location>
</feature>
<comment type="caution">
    <text evidence="2">The sequence shown here is derived from an EMBL/GenBank/DDBJ whole genome shotgun (WGS) entry which is preliminary data.</text>
</comment>
<proteinExistence type="predicted"/>
<name>A0ABR2Q291_9ROSI</name>
<feature type="region of interest" description="Disordered" evidence="1">
    <location>
        <begin position="440"/>
        <end position="487"/>
    </location>
</feature>
<dbReference type="PANTHER" id="PTHR21402:SF10">
    <property type="entry name" value="U11_U12 SMALL NUCLEAR RIBONUCLEOPROTEIN 48 KDA PROTEIN"/>
    <property type="match status" value="1"/>
</dbReference>
<organism evidence="2 3">
    <name type="scientific">Hibiscus sabdariffa</name>
    <name type="common">roselle</name>
    <dbReference type="NCBI Taxonomy" id="183260"/>
    <lineage>
        <taxon>Eukaryota</taxon>
        <taxon>Viridiplantae</taxon>
        <taxon>Streptophyta</taxon>
        <taxon>Embryophyta</taxon>
        <taxon>Tracheophyta</taxon>
        <taxon>Spermatophyta</taxon>
        <taxon>Magnoliopsida</taxon>
        <taxon>eudicotyledons</taxon>
        <taxon>Gunneridae</taxon>
        <taxon>Pentapetalae</taxon>
        <taxon>rosids</taxon>
        <taxon>malvids</taxon>
        <taxon>Malvales</taxon>
        <taxon>Malvaceae</taxon>
        <taxon>Malvoideae</taxon>
        <taxon>Hibiscus</taxon>
    </lineage>
</organism>
<feature type="compositionally biased region" description="Basic and acidic residues" evidence="1">
    <location>
        <begin position="440"/>
        <end position="467"/>
    </location>
</feature>
<feature type="region of interest" description="Disordered" evidence="1">
    <location>
        <begin position="698"/>
        <end position="721"/>
    </location>
</feature>
<dbReference type="EMBL" id="JBBPBN010000047">
    <property type="protein sequence ID" value="KAK8994758.1"/>
    <property type="molecule type" value="Genomic_DNA"/>
</dbReference>
<keyword evidence="3" id="KW-1185">Reference proteome</keyword>
<dbReference type="PANTHER" id="PTHR21402">
    <property type="entry name" value="GAMETOCYTE SPECIFIC FACTOR 1-RELATED"/>
    <property type="match status" value="1"/>
</dbReference>
<feature type="region of interest" description="Disordered" evidence="1">
    <location>
        <begin position="1"/>
        <end position="24"/>
    </location>
</feature>
<feature type="compositionally biased region" description="Basic and acidic residues" evidence="1">
    <location>
        <begin position="476"/>
        <end position="487"/>
    </location>
</feature>
<evidence type="ECO:0000313" key="2">
    <source>
        <dbReference type="EMBL" id="KAK8994758.1"/>
    </source>
</evidence>
<feature type="compositionally biased region" description="Basic and acidic residues" evidence="1">
    <location>
        <begin position="638"/>
        <end position="665"/>
    </location>
</feature>
<gene>
    <name evidence="2" type="ORF">V6N11_045830</name>
</gene>
<dbReference type="Proteomes" id="UP001396334">
    <property type="component" value="Unassembled WGS sequence"/>
</dbReference>
<reference evidence="2 3" key="1">
    <citation type="journal article" date="2024" name="G3 (Bethesda)">
        <title>Genome assembly of Hibiscus sabdariffa L. provides insights into metabolisms of medicinal natural products.</title>
        <authorList>
            <person name="Kim T."/>
        </authorList>
    </citation>
    <scope>NUCLEOTIDE SEQUENCE [LARGE SCALE GENOMIC DNA]</scope>
    <source>
        <strain evidence="2">TK-2024</strain>
        <tissue evidence="2">Old leaves</tissue>
    </source>
</reference>
<feature type="compositionally biased region" description="Basic and acidic residues" evidence="1">
    <location>
        <begin position="581"/>
        <end position="615"/>
    </location>
</feature>